<dbReference type="Pfam" id="PF02229">
    <property type="entry name" value="PC4"/>
    <property type="match status" value="1"/>
</dbReference>
<evidence type="ECO:0000313" key="2">
    <source>
        <dbReference type="EMBL" id="PVY95355.1"/>
    </source>
</evidence>
<name>A0A2U1E633_9FIRM</name>
<dbReference type="AlphaFoldDB" id="A0A2U1E633"/>
<dbReference type="Proteomes" id="UP000245793">
    <property type="component" value="Unassembled WGS sequence"/>
</dbReference>
<dbReference type="PIRSF" id="PIRSF037246">
    <property type="entry name" value="UCP037246"/>
    <property type="match status" value="1"/>
</dbReference>
<dbReference type="InterPro" id="IPR003173">
    <property type="entry name" value="PC4_C"/>
</dbReference>
<protein>
    <recommendedName>
        <fullName evidence="1">Transcriptional coactivator p15 (PC4) C-terminal domain-containing protein</fullName>
    </recommendedName>
</protein>
<reference evidence="2 3" key="1">
    <citation type="submission" date="2018-04" db="EMBL/GenBank/DDBJ databases">
        <title>Genomic Encyclopedia of Type Strains, Phase IV (KMG-IV): sequencing the most valuable type-strain genomes for metagenomic binning, comparative biology and taxonomic classification.</title>
        <authorList>
            <person name="Goeker M."/>
        </authorList>
    </citation>
    <scope>NUCLEOTIDE SEQUENCE [LARGE SCALE GENOMIC DNA]</scope>
    <source>
        <strain evidence="2 3">DSM 20705</strain>
    </source>
</reference>
<dbReference type="RefSeq" id="WP_034544916.1">
    <property type="nucleotide sequence ID" value="NZ_CAUPJO010000004.1"/>
</dbReference>
<keyword evidence="3" id="KW-1185">Reference proteome</keyword>
<comment type="caution">
    <text evidence="2">The sequence shown here is derived from an EMBL/GenBank/DDBJ whole genome shotgun (WGS) entry which is preliminary data.</text>
</comment>
<feature type="domain" description="Transcriptional coactivator p15 (PC4) C-terminal" evidence="1">
    <location>
        <begin position="20"/>
        <end position="66"/>
    </location>
</feature>
<dbReference type="InterPro" id="IPR017154">
    <property type="entry name" value="PC4-like"/>
</dbReference>
<proteinExistence type="predicted"/>
<dbReference type="Gene3D" id="2.30.31.70">
    <property type="match status" value="1"/>
</dbReference>
<gene>
    <name evidence="2" type="ORF">C7381_102246</name>
</gene>
<evidence type="ECO:0000259" key="1">
    <source>
        <dbReference type="Pfam" id="PF02229"/>
    </source>
</evidence>
<dbReference type="GO" id="GO:0003677">
    <property type="term" value="F:DNA binding"/>
    <property type="evidence" value="ECO:0007669"/>
    <property type="project" value="InterPro"/>
</dbReference>
<sequence length="76" mass="8691">MADFKYEILDNVGVFFNSKNGWTKEINIISWNGAEGKVDIRSWSPDHSRMGKGISLTVEEFKALKELMNEINPDDL</sequence>
<accession>A0A2U1E633</accession>
<organism evidence="2 3">
    <name type="scientific">Ezakiella coagulans</name>
    <dbReference type="NCBI Taxonomy" id="46507"/>
    <lineage>
        <taxon>Bacteria</taxon>
        <taxon>Bacillati</taxon>
        <taxon>Bacillota</taxon>
        <taxon>Tissierellia</taxon>
        <taxon>Ezakiella</taxon>
    </lineage>
</organism>
<dbReference type="EMBL" id="QEKV01000002">
    <property type="protein sequence ID" value="PVY95355.1"/>
    <property type="molecule type" value="Genomic_DNA"/>
</dbReference>
<dbReference type="GO" id="GO:0006355">
    <property type="term" value="P:regulation of DNA-templated transcription"/>
    <property type="evidence" value="ECO:0007669"/>
    <property type="project" value="InterPro"/>
</dbReference>
<evidence type="ECO:0000313" key="3">
    <source>
        <dbReference type="Proteomes" id="UP000245793"/>
    </source>
</evidence>